<keyword evidence="3" id="KW-0804">Transcription</keyword>
<sequence>MPAERNGRAGQVTSMELLWGDRAQPSRGPRPGLSVEKIATTAIEIADEEGLDALSMQRIASKLDYSAMSLYRYIPGKDQLIDVIYDTALGQPPADLGEDWRSGVSAWVRGMLSVYAQHPWLLRISVSNPPLGPNQLTWFNSLLELVSDIGLAEDEMVHLVMFATCAVRDLARVSTELAQGQQRSGGSVEEMGEGYALAMKRFVDDTRFHALAKVVSAGTFEPSDTPYNEIMPSLDFGLQRLLDGVESYVNSRKG</sequence>
<dbReference type="Gene3D" id="1.10.357.10">
    <property type="entry name" value="Tetracycline Repressor, domain 2"/>
    <property type="match status" value="1"/>
</dbReference>
<evidence type="ECO:0000256" key="4">
    <source>
        <dbReference type="PROSITE-ProRule" id="PRU00335"/>
    </source>
</evidence>
<evidence type="ECO:0000256" key="1">
    <source>
        <dbReference type="ARBA" id="ARBA00023015"/>
    </source>
</evidence>
<evidence type="ECO:0000256" key="2">
    <source>
        <dbReference type="ARBA" id="ARBA00023125"/>
    </source>
</evidence>
<evidence type="ECO:0000313" key="6">
    <source>
        <dbReference type="EMBL" id="NRN66564.1"/>
    </source>
</evidence>
<name>A0ABX2F5B8_9PSEU</name>
<dbReference type="RefSeq" id="WP_173132777.1">
    <property type="nucleotide sequence ID" value="NZ_CBCSGW010000003.1"/>
</dbReference>
<dbReference type="Pfam" id="PF00440">
    <property type="entry name" value="TetR_N"/>
    <property type="match status" value="1"/>
</dbReference>
<dbReference type="InterPro" id="IPR001647">
    <property type="entry name" value="HTH_TetR"/>
</dbReference>
<dbReference type="Pfam" id="PF02909">
    <property type="entry name" value="TetR_C_1"/>
    <property type="match status" value="1"/>
</dbReference>
<proteinExistence type="predicted"/>
<evidence type="ECO:0000313" key="7">
    <source>
        <dbReference type="Proteomes" id="UP000763557"/>
    </source>
</evidence>
<evidence type="ECO:0000259" key="5">
    <source>
        <dbReference type="PROSITE" id="PS50977"/>
    </source>
</evidence>
<dbReference type="SUPFAM" id="SSF48498">
    <property type="entry name" value="Tetracyclin repressor-like, C-terminal domain"/>
    <property type="match status" value="1"/>
</dbReference>
<dbReference type="PANTHER" id="PTHR30055:SF151">
    <property type="entry name" value="TRANSCRIPTIONAL REGULATORY PROTEIN"/>
    <property type="match status" value="1"/>
</dbReference>
<dbReference type="PROSITE" id="PS50977">
    <property type="entry name" value="HTH_TETR_2"/>
    <property type="match status" value="1"/>
</dbReference>
<dbReference type="InterPro" id="IPR036271">
    <property type="entry name" value="Tet_transcr_reg_TetR-rel_C_sf"/>
</dbReference>
<keyword evidence="2 4" id="KW-0238">DNA-binding</keyword>
<gene>
    <name evidence="6" type="ORF">GC106_37890</name>
</gene>
<protein>
    <submittedName>
        <fullName evidence="6">Regulatory protein TetR</fullName>
    </submittedName>
</protein>
<comment type="caution">
    <text evidence="6">The sequence shown here is derived from an EMBL/GenBank/DDBJ whole genome shotgun (WGS) entry which is preliminary data.</text>
</comment>
<reference evidence="6 7" key="1">
    <citation type="submission" date="2020-01" db="EMBL/GenBank/DDBJ databases">
        <title>Kibdelosporangium persica a novel Actinomycetes from a hot desert in Iran.</title>
        <authorList>
            <person name="Safaei N."/>
            <person name="Zaburannyi N."/>
            <person name="Mueller R."/>
            <person name="Wink J."/>
        </authorList>
    </citation>
    <scope>NUCLEOTIDE SEQUENCE [LARGE SCALE GENOMIC DNA]</scope>
    <source>
        <strain evidence="6 7">4NS15</strain>
    </source>
</reference>
<dbReference type="Gene3D" id="1.10.10.60">
    <property type="entry name" value="Homeodomain-like"/>
    <property type="match status" value="1"/>
</dbReference>
<dbReference type="InterPro" id="IPR009057">
    <property type="entry name" value="Homeodomain-like_sf"/>
</dbReference>
<feature type="domain" description="HTH tetR-type" evidence="5">
    <location>
        <begin position="32"/>
        <end position="92"/>
    </location>
</feature>
<evidence type="ECO:0000256" key="3">
    <source>
        <dbReference type="ARBA" id="ARBA00023163"/>
    </source>
</evidence>
<dbReference type="InterPro" id="IPR050109">
    <property type="entry name" value="HTH-type_TetR-like_transc_reg"/>
</dbReference>
<feature type="DNA-binding region" description="H-T-H motif" evidence="4">
    <location>
        <begin position="55"/>
        <end position="74"/>
    </location>
</feature>
<dbReference type="Proteomes" id="UP000763557">
    <property type="component" value="Unassembled WGS sequence"/>
</dbReference>
<dbReference type="PANTHER" id="PTHR30055">
    <property type="entry name" value="HTH-TYPE TRANSCRIPTIONAL REGULATOR RUTR"/>
    <property type="match status" value="1"/>
</dbReference>
<dbReference type="InterPro" id="IPR004111">
    <property type="entry name" value="Repressor_TetR_C"/>
</dbReference>
<dbReference type="SUPFAM" id="SSF46689">
    <property type="entry name" value="Homeodomain-like"/>
    <property type="match status" value="1"/>
</dbReference>
<organism evidence="6 7">
    <name type="scientific">Kibdelosporangium persicum</name>
    <dbReference type="NCBI Taxonomy" id="2698649"/>
    <lineage>
        <taxon>Bacteria</taxon>
        <taxon>Bacillati</taxon>
        <taxon>Actinomycetota</taxon>
        <taxon>Actinomycetes</taxon>
        <taxon>Pseudonocardiales</taxon>
        <taxon>Pseudonocardiaceae</taxon>
        <taxon>Kibdelosporangium</taxon>
    </lineage>
</organism>
<dbReference type="EMBL" id="JAAATY010000010">
    <property type="protein sequence ID" value="NRN66564.1"/>
    <property type="molecule type" value="Genomic_DNA"/>
</dbReference>
<accession>A0ABX2F5B8</accession>
<keyword evidence="7" id="KW-1185">Reference proteome</keyword>
<keyword evidence="1" id="KW-0805">Transcription regulation</keyword>